<accession>A0A7R8XDX7</accession>
<dbReference type="EMBL" id="LR900372">
    <property type="protein sequence ID" value="CAD7245447.1"/>
    <property type="molecule type" value="Genomic_DNA"/>
</dbReference>
<evidence type="ECO:0000256" key="4">
    <source>
        <dbReference type="ARBA" id="ARBA00022692"/>
    </source>
</evidence>
<evidence type="ECO:0000256" key="11">
    <source>
        <dbReference type="ARBA" id="ARBA00023303"/>
    </source>
</evidence>
<evidence type="ECO:0000313" key="15">
    <source>
        <dbReference type="Proteomes" id="UP000677054"/>
    </source>
</evidence>
<evidence type="ECO:0000256" key="1">
    <source>
        <dbReference type="ARBA" id="ARBA00004141"/>
    </source>
</evidence>
<feature type="transmembrane region" description="Helical" evidence="12">
    <location>
        <begin position="118"/>
        <end position="139"/>
    </location>
</feature>
<dbReference type="AlphaFoldDB" id="A0A7R8XDX7"/>
<dbReference type="Gene3D" id="1.10.287.70">
    <property type="match status" value="1"/>
</dbReference>
<evidence type="ECO:0000259" key="13">
    <source>
        <dbReference type="Pfam" id="PF00060"/>
    </source>
</evidence>
<dbReference type="EMBL" id="CAJPEV010000855">
    <property type="protein sequence ID" value="CAG0889110.1"/>
    <property type="molecule type" value="Genomic_DNA"/>
</dbReference>
<evidence type="ECO:0000256" key="3">
    <source>
        <dbReference type="ARBA" id="ARBA00022448"/>
    </source>
</evidence>
<dbReference type="OrthoDB" id="5984008at2759"/>
<evidence type="ECO:0000313" key="14">
    <source>
        <dbReference type="EMBL" id="CAD7245447.1"/>
    </source>
</evidence>
<protein>
    <recommendedName>
        <fullName evidence="13">Ionotropic glutamate receptor C-terminal domain-containing protein</fullName>
    </recommendedName>
</protein>
<dbReference type="GO" id="GO:0015276">
    <property type="term" value="F:ligand-gated monoatomic ion channel activity"/>
    <property type="evidence" value="ECO:0007669"/>
    <property type="project" value="InterPro"/>
</dbReference>
<comment type="subcellular location">
    <subcellularLocation>
        <location evidence="1">Membrane</location>
        <topology evidence="1">Multi-pass membrane protein</topology>
    </subcellularLocation>
</comment>
<dbReference type="InterPro" id="IPR001320">
    <property type="entry name" value="Iontro_rcpt_C"/>
</dbReference>
<keyword evidence="11" id="KW-0407">Ion channel</keyword>
<keyword evidence="5 12" id="KW-1133">Transmembrane helix</keyword>
<keyword evidence="9" id="KW-0325">Glycoprotein</keyword>
<keyword evidence="10" id="KW-1071">Ligand-gated ion channel</keyword>
<feature type="domain" description="Ionotropic glutamate receptor C-terminal" evidence="13">
    <location>
        <begin position="50"/>
        <end position="297"/>
    </location>
</feature>
<reference evidence="14" key="1">
    <citation type="submission" date="2020-11" db="EMBL/GenBank/DDBJ databases">
        <authorList>
            <person name="Tran Van P."/>
        </authorList>
    </citation>
    <scope>NUCLEOTIDE SEQUENCE</scope>
</reference>
<comment type="similarity">
    <text evidence="2">Belongs to the glutamate-gated ion channel (TC 1.A.10.1) family.</text>
</comment>
<gene>
    <name evidence="14" type="ORF">DSTB1V02_LOCUS5320</name>
</gene>
<evidence type="ECO:0000256" key="8">
    <source>
        <dbReference type="ARBA" id="ARBA00023170"/>
    </source>
</evidence>
<name>A0A7R8XDX7_9CRUS</name>
<evidence type="ECO:0000256" key="6">
    <source>
        <dbReference type="ARBA" id="ARBA00023065"/>
    </source>
</evidence>
<evidence type="ECO:0000256" key="7">
    <source>
        <dbReference type="ARBA" id="ARBA00023136"/>
    </source>
</evidence>
<dbReference type="Gene3D" id="3.40.190.10">
    <property type="entry name" value="Periplasmic binding protein-like II"/>
    <property type="match status" value="1"/>
</dbReference>
<dbReference type="Proteomes" id="UP000677054">
    <property type="component" value="Unassembled WGS sequence"/>
</dbReference>
<dbReference type="Pfam" id="PF00060">
    <property type="entry name" value="Lig_chan"/>
    <property type="match status" value="1"/>
</dbReference>
<keyword evidence="4 12" id="KW-0812">Transmembrane</keyword>
<feature type="non-terminal residue" evidence="14">
    <location>
        <position position="357"/>
    </location>
</feature>
<organism evidence="14">
    <name type="scientific">Darwinula stevensoni</name>
    <dbReference type="NCBI Taxonomy" id="69355"/>
    <lineage>
        <taxon>Eukaryota</taxon>
        <taxon>Metazoa</taxon>
        <taxon>Ecdysozoa</taxon>
        <taxon>Arthropoda</taxon>
        <taxon>Crustacea</taxon>
        <taxon>Oligostraca</taxon>
        <taxon>Ostracoda</taxon>
        <taxon>Podocopa</taxon>
        <taxon>Podocopida</taxon>
        <taxon>Darwinulocopina</taxon>
        <taxon>Darwinuloidea</taxon>
        <taxon>Darwinulidae</taxon>
        <taxon>Darwinula</taxon>
    </lineage>
</organism>
<evidence type="ECO:0000256" key="2">
    <source>
        <dbReference type="ARBA" id="ARBA00008685"/>
    </source>
</evidence>
<feature type="transmembrane region" description="Helical" evidence="12">
    <location>
        <begin position="50"/>
        <end position="70"/>
    </location>
</feature>
<dbReference type="InterPro" id="IPR015683">
    <property type="entry name" value="Ionotropic_Glu_rcpt"/>
</dbReference>
<dbReference type="GO" id="GO:0016020">
    <property type="term" value="C:membrane"/>
    <property type="evidence" value="ECO:0007669"/>
    <property type="project" value="UniProtKB-SubCell"/>
</dbReference>
<keyword evidence="3" id="KW-0813">Transport</keyword>
<evidence type="ECO:0000256" key="10">
    <source>
        <dbReference type="ARBA" id="ARBA00023286"/>
    </source>
</evidence>
<evidence type="ECO:0000256" key="9">
    <source>
        <dbReference type="ARBA" id="ARBA00023180"/>
    </source>
</evidence>
<keyword evidence="6" id="KW-0406">Ion transport</keyword>
<sequence>MAAAALTISSARSEVVEFTKPWMYSGISMLYKHLPVDSGSGWMFLRPLTLSTWIAVAIMYVAVSSAYWVVARCSSEERRRSTESGEPVFGIFNSFWAAFIPLLLRGNQEMPQALSTRLLTGIWWCFSLLILVLYSTVVAKEFTTAHYRPKVTSWKDLADGVVNFGASKRDALQYFKNSKIPEYQKIGDFLASHPAFSTSGISEGLLRVLQNPGTYAYLMETASAEYLAALVVLGPEFHRNELSKGILQVQEQGALHAIYRKYWKDRSKCPDTTKLFDQPQLDLPHLGGIFVALGIGIFLSLLGAFIEVFLYVIKRDSAQVGNLILIIYRHSPLEKHLLENSGKSSVSASQSLQICKL</sequence>
<keyword evidence="15" id="KW-1185">Reference proteome</keyword>
<dbReference type="PANTHER" id="PTHR18966">
    <property type="entry name" value="IONOTROPIC GLUTAMATE RECEPTOR"/>
    <property type="match status" value="1"/>
</dbReference>
<dbReference type="SUPFAM" id="SSF53850">
    <property type="entry name" value="Periplasmic binding protein-like II"/>
    <property type="match status" value="1"/>
</dbReference>
<proteinExistence type="inferred from homology"/>
<evidence type="ECO:0000256" key="12">
    <source>
        <dbReference type="SAM" id="Phobius"/>
    </source>
</evidence>
<keyword evidence="8" id="KW-0675">Receptor</keyword>
<feature type="transmembrane region" description="Helical" evidence="12">
    <location>
        <begin position="289"/>
        <end position="313"/>
    </location>
</feature>
<evidence type="ECO:0000256" key="5">
    <source>
        <dbReference type="ARBA" id="ARBA00022989"/>
    </source>
</evidence>
<keyword evidence="7 12" id="KW-0472">Membrane</keyword>